<proteinExistence type="predicted"/>
<reference evidence="2" key="1">
    <citation type="submission" date="2017-09" db="EMBL/GenBank/DDBJ databases">
        <title>FDA dAtabase for Regulatory Grade micrObial Sequences (FDA-ARGOS): Supporting development and validation of Infectious Disease Dx tests.</title>
        <authorList>
            <person name="Minogue T."/>
            <person name="Wolcott M."/>
            <person name="Wasieloski L."/>
            <person name="Aguilar W."/>
            <person name="Moore D."/>
            <person name="Tallon L."/>
            <person name="Sadzewicz L."/>
            <person name="Ott S."/>
            <person name="Zhao X."/>
            <person name="Nagaraj S."/>
            <person name="Vavikolanu K."/>
            <person name="Aluvathingal J."/>
            <person name="Nadendla S."/>
            <person name="Sichtig H."/>
        </authorList>
    </citation>
    <scope>NUCLEOTIDE SEQUENCE [LARGE SCALE GENOMIC DNA]</scope>
    <source>
        <strain evidence="2">FDAARGOS_394</strain>
    </source>
</reference>
<dbReference type="InterPro" id="IPR010710">
    <property type="entry name" value="DUF1289"/>
</dbReference>
<dbReference type="Proteomes" id="UP000220246">
    <property type="component" value="Unassembled WGS sequence"/>
</dbReference>
<protein>
    <submittedName>
        <fullName evidence="1">DUF1289 domain-containing protein</fullName>
    </submittedName>
</protein>
<dbReference type="EMBL" id="PDEA01000001">
    <property type="protein sequence ID" value="PEH88107.1"/>
    <property type="molecule type" value="Genomic_DNA"/>
</dbReference>
<dbReference type="STRING" id="1219032.GCA_001515545_03197"/>
<evidence type="ECO:0000313" key="1">
    <source>
        <dbReference type="EMBL" id="PEH88107.1"/>
    </source>
</evidence>
<organism evidence="1 2">
    <name type="scientific">Comamonas terrigena</name>
    <dbReference type="NCBI Taxonomy" id="32013"/>
    <lineage>
        <taxon>Bacteria</taxon>
        <taxon>Pseudomonadati</taxon>
        <taxon>Pseudomonadota</taxon>
        <taxon>Betaproteobacteria</taxon>
        <taxon>Burkholderiales</taxon>
        <taxon>Comamonadaceae</taxon>
        <taxon>Comamonas</taxon>
    </lineage>
</organism>
<name>A0A2A7US54_COMTR</name>
<gene>
    <name evidence="1" type="ORF">CRM82_05370</name>
</gene>
<keyword evidence="2" id="KW-1185">Reference proteome</keyword>
<dbReference type="OrthoDB" id="8911262at2"/>
<evidence type="ECO:0000313" key="2">
    <source>
        <dbReference type="Proteomes" id="UP000220246"/>
    </source>
</evidence>
<dbReference type="AlphaFoldDB" id="A0A2A7US54"/>
<accession>A0A2A7US54</accession>
<comment type="caution">
    <text evidence="1">The sequence shown here is derived from an EMBL/GenBank/DDBJ whole genome shotgun (WGS) entry which is preliminary data.</text>
</comment>
<dbReference type="Pfam" id="PF06945">
    <property type="entry name" value="DUF1289"/>
    <property type="match status" value="1"/>
</dbReference>
<dbReference type="GeneID" id="80800019"/>
<dbReference type="RefSeq" id="WP_083520567.1">
    <property type="nucleotide sequence ID" value="NZ_DALZSI010000021.1"/>
</dbReference>
<sequence>MSCPLPPDALLDKARTVLGQGLLDAHAVEAPPSPCISVCRMDDDRSHCVGCLRTLDELRQWGKSDAATQRQIWGAVLQRCGMAQPTL</sequence>
<dbReference type="PANTHER" id="PTHR35175:SF2">
    <property type="entry name" value="DUF1289 DOMAIN-CONTAINING PROTEIN"/>
    <property type="match status" value="1"/>
</dbReference>
<dbReference type="PANTHER" id="PTHR35175">
    <property type="entry name" value="DUF1289 DOMAIN-CONTAINING PROTEIN"/>
    <property type="match status" value="1"/>
</dbReference>